<accession>A0A6P5Q1E0</accession>
<dbReference type="SUPFAM" id="SSF50494">
    <property type="entry name" value="Trypsin-like serine proteases"/>
    <property type="match status" value="1"/>
</dbReference>
<dbReference type="AlphaFoldDB" id="A0A6P5Q1E0"/>
<dbReference type="RefSeq" id="XP_021023062.1">
    <property type="nucleotide sequence ID" value="XM_021167403.1"/>
</dbReference>
<dbReference type="Pfam" id="PF00089">
    <property type="entry name" value="Trypsin"/>
    <property type="match status" value="1"/>
</dbReference>
<dbReference type="Proteomes" id="UP000515126">
    <property type="component" value="Chromosome 7"/>
</dbReference>
<dbReference type="Gene3D" id="2.40.10.10">
    <property type="entry name" value="Trypsin-like serine proteases"/>
    <property type="match status" value="2"/>
</dbReference>
<dbReference type="KEGG" id="mcal:110298267"/>
<dbReference type="GO" id="GO:0030141">
    <property type="term" value="C:secretory granule"/>
    <property type="evidence" value="ECO:0007669"/>
    <property type="project" value="TreeGrafter"/>
</dbReference>
<evidence type="ECO:0000256" key="2">
    <source>
        <dbReference type="ARBA" id="ARBA00023157"/>
    </source>
</evidence>
<dbReference type="InterPro" id="IPR001254">
    <property type="entry name" value="Trypsin_dom"/>
</dbReference>
<gene>
    <name evidence="5" type="primary">LOC110298267</name>
</gene>
<dbReference type="PROSITE" id="PS50240">
    <property type="entry name" value="TRYPSIN_DOM"/>
    <property type="match status" value="1"/>
</dbReference>
<name>A0A6P5Q1E0_MUSCR</name>
<evidence type="ECO:0000256" key="1">
    <source>
        <dbReference type="ARBA" id="ARBA00023145"/>
    </source>
</evidence>
<protein>
    <submittedName>
        <fullName evidence="5">Kallikrein 1-related peptidase b11-like</fullName>
    </submittedName>
</protein>
<dbReference type="GO" id="GO:0004252">
    <property type="term" value="F:serine-type endopeptidase activity"/>
    <property type="evidence" value="ECO:0007669"/>
    <property type="project" value="InterPro"/>
</dbReference>
<reference evidence="5" key="1">
    <citation type="submission" date="2025-08" db="UniProtKB">
        <authorList>
            <consortium name="RefSeq"/>
        </authorList>
    </citation>
    <scope>IDENTIFICATION</scope>
</reference>
<organism evidence="4 5">
    <name type="scientific">Mus caroli</name>
    <name type="common">Ryukyu mouse</name>
    <name type="synonym">Ricefield mouse</name>
    <dbReference type="NCBI Taxonomy" id="10089"/>
    <lineage>
        <taxon>Eukaryota</taxon>
        <taxon>Metazoa</taxon>
        <taxon>Chordata</taxon>
        <taxon>Craniata</taxon>
        <taxon>Vertebrata</taxon>
        <taxon>Euteleostomi</taxon>
        <taxon>Mammalia</taxon>
        <taxon>Eutheria</taxon>
        <taxon>Euarchontoglires</taxon>
        <taxon>Glires</taxon>
        <taxon>Rodentia</taxon>
        <taxon>Myomorpha</taxon>
        <taxon>Muroidea</taxon>
        <taxon>Muridae</taxon>
        <taxon>Murinae</taxon>
        <taxon>Mus</taxon>
        <taxon>Mus</taxon>
    </lineage>
</organism>
<dbReference type="GO" id="GO:0003073">
    <property type="term" value="P:regulation of systemic arterial blood pressure"/>
    <property type="evidence" value="ECO:0007669"/>
    <property type="project" value="TreeGrafter"/>
</dbReference>
<proteinExistence type="predicted"/>
<dbReference type="InterPro" id="IPR033116">
    <property type="entry name" value="TRYPSIN_SER"/>
</dbReference>
<keyword evidence="2" id="KW-1015">Disulfide bond</keyword>
<dbReference type="GO" id="GO:0031638">
    <property type="term" value="P:zymogen activation"/>
    <property type="evidence" value="ECO:0007669"/>
    <property type="project" value="TreeGrafter"/>
</dbReference>
<dbReference type="InterPro" id="IPR043504">
    <property type="entry name" value="Peptidase_S1_PA_chymotrypsin"/>
</dbReference>
<keyword evidence="1" id="KW-0865">Zymogen</keyword>
<keyword evidence="4" id="KW-1185">Reference proteome</keyword>
<dbReference type="PROSITE" id="PS00135">
    <property type="entry name" value="TRYPSIN_SER"/>
    <property type="match status" value="1"/>
</dbReference>
<dbReference type="PANTHER" id="PTHR24271">
    <property type="entry name" value="KALLIKREIN-RELATED"/>
    <property type="match status" value="1"/>
</dbReference>
<evidence type="ECO:0000259" key="3">
    <source>
        <dbReference type="PROSITE" id="PS50240"/>
    </source>
</evidence>
<dbReference type="GeneID" id="110298267"/>
<dbReference type="InterPro" id="IPR009003">
    <property type="entry name" value="Peptidase_S1_PA"/>
</dbReference>
<sequence length="124" mass="13252">MLLCFSKPAAITDAVKPINLPTEEPKLCSTCLASGLGSITPTKYEVQKPDDLYSVSNKLLPIEDCVKNHNQKVTDAMLWAGELGGGKDTSKGDSGGPLICDGVLQGTTLNDPEPCVPRHLHKTY</sequence>
<evidence type="ECO:0000313" key="5">
    <source>
        <dbReference type="RefSeq" id="XP_021023062.1"/>
    </source>
</evidence>
<feature type="domain" description="Peptidase S1" evidence="3">
    <location>
        <begin position="1"/>
        <end position="124"/>
    </location>
</feature>
<evidence type="ECO:0000313" key="4">
    <source>
        <dbReference type="Proteomes" id="UP000515126"/>
    </source>
</evidence>
<dbReference type="PANTHER" id="PTHR24271:SF47">
    <property type="entry name" value="KALLIKREIN-1"/>
    <property type="match status" value="1"/>
</dbReference>